<feature type="domain" description="Prion-inhibition and propagation HeLo" evidence="2">
    <location>
        <begin position="5"/>
        <end position="60"/>
    </location>
</feature>
<keyword evidence="1" id="KW-0732">Signal</keyword>
<dbReference type="EMBL" id="JAZAVJ010000151">
    <property type="protein sequence ID" value="KAK7409419.1"/>
    <property type="molecule type" value="Genomic_DNA"/>
</dbReference>
<accession>A0ABR1GVP1</accession>
<evidence type="ECO:0000259" key="2">
    <source>
        <dbReference type="Pfam" id="PF14479"/>
    </source>
</evidence>
<evidence type="ECO:0000313" key="3">
    <source>
        <dbReference type="EMBL" id="KAK7409419.1"/>
    </source>
</evidence>
<reference evidence="3 4" key="1">
    <citation type="journal article" date="2025" name="Microbiol. Resour. Announc.">
        <title>Draft genome sequences for Neonectria magnoliae and Neonectria punicea, canker pathogens of Liriodendron tulipifera and Acer saccharum in West Virginia.</title>
        <authorList>
            <person name="Petronek H.M."/>
            <person name="Kasson M.T."/>
            <person name="Metheny A.M."/>
            <person name="Stauder C.M."/>
            <person name="Lovett B."/>
            <person name="Lynch S.C."/>
            <person name="Garnas J.R."/>
            <person name="Kasson L.R."/>
            <person name="Stajich J.E."/>
        </authorList>
    </citation>
    <scope>NUCLEOTIDE SEQUENCE [LARGE SCALE GENOMIC DNA]</scope>
    <source>
        <strain evidence="3 4">NRRL 64653</strain>
    </source>
</reference>
<proteinExistence type="predicted"/>
<dbReference type="Gene3D" id="1.20.120.1020">
    <property type="entry name" value="Prion-inhibition and propagation, HeLo domain"/>
    <property type="match status" value="1"/>
</dbReference>
<keyword evidence="4" id="KW-1185">Reference proteome</keyword>
<comment type="caution">
    <text evidence="3">The sequence shown here is derived from an EMBL/GenBank/DDBJ whole genome shotgun (WGS) entry which is preliminary data.</text>
</comment>
<gene>
    <name evidence="3" type="ORF">QQX98_008380</name>
</gene>
<name>A0ABR1GVP1_9HYPO</name>
<dbReference type="InterPro" id="IPR029498">
    <property type="entry name" value="HeLo_dom"/>
</dbReference>
<evidence type="ECO:0000256" key="1">
    <source>
        <dbReference type="SAM" id="SignalP"/>
    </source>
</evidence>
<feature type="chain" id="PRO_5045122140" description="Prion-inhibition and propagation HeLo domain-containing protein" evidence="1">
    <location>
        <begin position="24"/>
        <end position="73"/>
    </location>
</feature>
<evidence type="ECO:0000313" key="4">
    <source>
        <dbReference type="Proteomes" id="UP001498476"/>
    </source>
</evidence>
<protein>
    <recommendedName>
        <fullName evidence="2">Prion-inhibition and propagation HeLo domain-containing protein</fullName>
    </recommendedName>
</protein>
<dbReference type="InterPro" id="IPR038305">
    <property type="entry name" value="HeLo_sf"/>
</dbReference>
<dbReference type="Proteomes" id="UP001498476">
    <property type="component" value="Unassembled WGS sequence"/>
</dbReference>
<feature type="signal peptide" evidence="1">
    <location>
        <begin position="1"/>
        <end position="23"/>
    </location>
</feature>
<organism evidence="3 4">
    <name type="scientific">Neonectria punicea</name>
    <dbReference type="NCBI Taxonomy" id="979145"/>
    <lineage>
        <taxon>Eukaryota</taxon>
        <taxon>Fungi</taxon>
        <taxon>Dikarya</taxon>
        <taxon>Ascomycota</taxon>
        <taxon>Pezizomycotina</taxon>
        <taxon>Sordariomycetes</taxon>
        <taxon>Hypocreomycetidae</taxon>
        <taxon>Hypocreales</taxon>
        <taxon>Nectriaceae</taxon>
        <taxon>Neonectria</taxon>
    </lineage>
</organism>
<sequence>METVGLVVGVAGLAGLFTSCLEAVDKVQSYQTFETDSYVLDTRFKVAKARFERWGPGVGIELSFNKTIYYYKD</sequence>
<dbReference type="Pfam" id="PF14479">
    <property type="entry name" value="HeLo"/>
    <property type="match status" value="1"/>
</dbReference>